<dbReference type="Pfam" id="PF13189">
    <property type="entry name" value="Cytidylate_kin2"/>
    <property type="match status" value="1"/>
</dbReference>
<organism evidence="1 2">
    <name type="scientific">Algivirga pacifica</name>
    <dbReference type="NCBI Taxonomy" id="1162670"/>
    <lineage>
        <taxon>Bacteria</taxon>
        <taxon>Pseudomonadati</taxon>
        <taxon>Bacteroidota</taxon>
        <taxon>Cytophagia</taxon>
        <taxon>Cytophagales</taxon>
        <taxon>Flammeovirgaceae</taxon>
        <taxon>Algivirga</taxon>
    </lineage>
</organism>
<dbReference type="InterPro" id="IPR027417">
    <property type="entry name" value="P-loop_NTPase"/>
</dbReference>
<evidence type="ECO:0000313" key="2">
    <source>
        <dbReference type="Proteomes" id="UP001500298"/>
    </source>
</evidence>
<dbReference type="RefSeq" id="WP_345373803.1">
    <property type="nucleotide sequence ID" value="NZ_BAABJX010000052.1"/>
</dbReference>
<proteinExistence type="predicted"/>
<comment type="caution">
    <text evidence="1">The sequence shown here is derived from an EMBL/GenBank/DDBJ whole genome shotgun (WGS) entry which is preliminary data.</text>
</comment>
<keyword evidence="2" id="KW-1185">Reference proteome</keyword>
<dbReference type="Proteomes" id="UP001500298">
    <property type="component" value="Unassembled WGS sequence"/>
</dbReference>
<name>A0ABP9DLJ7_9BACT</name>
<accession>A0ABP9DLJ7</accession>
<evidence type="ECO:0008006" key="3">
    <source>
        <dbReference type="Google" id="ProtNLM"/>
    </source>
</evidence>
<evidence type="ECO:0000313" key="1">
    <source>
        <dbReference type="EMBL" id="GAA4845694.1"/>
    </source>
</evidence>
<dbReference type="EMBL" id="BAABJX010000052">
    <property type="protein sequence ID" value="GAA4845694.1"/>
    <property type="molecule type" value="Genomic_DNA"/>
</dbReference>
<dbReference type="SUPFAM" id="SSF52540">
    <property type="entry name" value="P-loop containing nucleoside triphosphate hydrolases"/>
    <property type="match status" value="1"/>
</dbReference>
<gene>
    <name evidence="1" type="ORF">GCM10023331_33090</name>
</gene>
<dbReference type="Gene3D" id="3.40.50.300">
    <property type="entry name" value="P-loop containing nucleotide triphosphate hydrolases"/>
    <property type="match status" value="1"/>
</dbReference>
<protein>
    <recommendedName>
        <fullName evidence="3">Cytidylate kinase</fullName>
    </recommendedName>
</protein>
<sequence>MKTVLYDYLIQRFAHPKQFGMERGPFITLSRDYGCLAKVLSKELVARLRERKDSLKEHFKWIAVDKEIVLDVAKELELDPEFLNQIDTENRRDIFSQVVFSFAKNYNIADVHMTNVLKEVIRSYAYRGNVVMVGRGGAIFTQDDPLGIHIHLTAPLDWRAEHLAERKGVSVKEARKEIEMMDEKRDDFLAYLYPGDNYKDVFDLTLNCAKLTHEEMVDIIIHTMEMKKAAATHSK</sequence>
<reference evidence="2" key="1">
    <citation type="journal article" date="2019" name="Int. J. Syst. Evol. Microbiol.">
        <title>The Global Catalogue of Microorganisms (GCM) 10K type strain sequencing project: providing services to taxonomists for standard genome sequencing and annotation.</title>
        <authorList>
            <consortium name="The Broad Institute Genomics Platform"/>
            <consortium name="The Broad Institute Genome Sequencing Center for Infectious Disease"/>
            <person name="Wu L."/>
            <person name="Ma J."/>
        </authorList>
    </citation>
    <scope>NUCLEOTIDE SEQUENCE [LARGE SCALE GENOMIC DNA]</scope>
    <source>
        <strain evidence="2">JCM 18326</strain>
    </source>
</reference>